<dbReference type="Proteomes" id="UP000011058">
    <property type="component" value="Chromosome"/>
</dbReference>
<name>I0KCY6_9BACT</name>
<dbReference type="HOGENOM" id="CLU_1842133_0_0_10"/>
<dbReference type="RefSeq" id="WP_015333088.1">
    <property type="nucleotide sequence ID" value="NC_020054.1"/>
</dbReference>
<sequence>MIKVNGVPTLSRYLLSLAPKIKAELRQTTADTAVAMRDDARDRAPVETGELRSSIRFELTNGGLGFFLIADADHWPYIEFGTGGSVDIPAGFGDLAARFKGKGLKTVNLPARPFLIPAYLVHRQRYLDEIKRLLPRILR</sequence>
<dbReference type="KEGG" id="fae:FAES_3988"/>
<dbReference type="STRING" id="1166018.FAES_3988"/>
<reference evidence="1 2" key="1">
    <citation type="journal article" date="2012" name="J. Bacteriol.">
        <title>Genome Sequence of Fibrella aestuarina BUZ 2T, a Filamentous Marine Bacterium.</title>
        <authorList>
            <person name="Filippini M."/>
            <person name="Qi W."/>
            <person name="Blom J."/>
            <person name="Goesmann A."/>
            <person name="Smits T.H."/>
            <person name="Bagheri H.C."/>
        </authorList>
    </citation>
    <scope>NUCLEOTIDE SEQUENCE [LARGE SCALE GENOMIC DNA]</scope>
    <source>
        <strain evidence="2">BUZ 2T</strain>
    </source>
</reference>
<dbReference type="Pfam" id="PF04883">
    <property type="entry name" value="HK97-gp10_like"/>
    <property type="match status" value="1"/>
</dbReference>
<dbReference type="InterPro" id="IPR010064">
    <property type="entry name" value="HK97-gp10_tail"/>
</dbReference>
<dbReference type="EMBL" id="HE796683">
    <property type="protein sequence ID" value="CCH01989.1"/>
    <property type="molecule type" value="Genomic_DNA"/>
</dbReference>
<organism evidence="1 2">
    <name type="scientific">Fibrella aestuarina BUZ 2</name>
    <dbReference type="NCBI Taxonomy" id="1166018"/>
    <lineage>
        <taxon>Bacteria</taxon>
        <taxon>Pseudomonadati</taxon>
        <taxon>Bacteroidota</taxon>
        <taxon>Cytophagia</taxon>
        <taxon>Cytophagales</taxon>
        <taxon>Spirosomataceae</taxon>
        <taxon>Fibrella</taxon>
    </lineage>
</organism>
<accession>I0KCY6</accession>
<proteinExistence type="predicted"/>
<protein>
    <submittedName>
        <fullName evidence="1">Phage protein, HK97 GP10 family</fullName>
    </submittedName>
</protein>
<keyword evidence="2" id="KW-1185">Reference proteome</keyword>
<evidence type="ECO:0000313" key="2">
    <source>
        <dbReference type="Proteomes" id="UP000011058"/>
    </source>
</evidence>
<dbReference type="eggNOG" id="ENOG50332GF">
    <property type="taxonomic scope" value="Bacteria"/>
</dbReference>
<gene>
    <name evidence="1" type="ORF">FAES_3988</name>
</gene>
<evidence type="ECO:0000313" key="1">
    <source>
        <dbReference type="EMBL" id="CCH01989.1"/>
    </source>
</evidence>
<dbReference type="NCBIfam" id="TIGR01725">
    <property type="entry name" value="phge_HK97_gp10"/>
    <property type="match status" value="1"/>
</dbReference>
<dbReference type="OrthoDB" id="962208at2"/>
<dbReference type="AlphaFoldDB" id="I0KCY6"/>